<feature type="domain" description="Histidine kinase" evidence="15">
    <location>
        <begin position="148"/>
        <end position="341"/>
    </location>
</feature>
<protein>
    <recommendedName>
        <fullName evidence="13">Sensor histidine kinase</fullName>
        <ecNumber evidence="13">2.7.13.3</ecNumber>
    </recommendedName>
</protein>
<dbReference type="GO" id="GO:0000155">
    <property type="term" value="F:phosphorelay sensor kinase activity"/>
    <property type="evidence" value="ECO:0007669"/>
    <property type="project" value="UniProtKB-UniRule"/>
</dbReference>
<feature type="transmembrane region" description="Helical" evidence="14">
    <location>
        <begin position="7"/>
        <end position="28"/>
    </location>
</feature>
<dbReference type="InterPro" id="IPR003594">
    <property type="entry name" value="HATPase_dom"/>
</dbReference>
<keyword evidence="12 13" id="KW-0472">Membrane</keyword>
<evidence type="ECO:0000259" key="15">
    <source>
        <dbReference type="PROSITE" id="PS50109"/>
    </source>
</evidence>
<keyword evidence="6 14" id="KW-0812">Transmembrane</keyword>
<proteinExistence type="predicted"/>
<keyword evidence="7 13" id="KW-0547">Nucleotide-binding</keyword>
<dbReference type="Proteomes" id="UP000626844">
    <property type="component" value="Unassembled WGS sequence"/>
</dbReference>
<name>A0A926NDM0_9BACI</name>
<dbReference type="SUPFAM" id="SSF55874">
    <property type="entry name" value="ATPase domain of HSP90 chaperone/DNA topoisomerase II/histidine kinase"/>
    <property type="match status" value="1"/>
</dbReference>
<evidence type="ECO:0000256" key="10">
    <source>
        <dbReference type="ARBA" id="ARBA00022989"/>
    </source>
</evidence>
<dbReference type="PANTHER" id="PTHR24421:SF37">
    <property type="entry name" value="SENSOR HISTIDINE KINASE NARS"/>
    <property type="match status" value="1"/>
</dbReference>
<dbReference type="Pfam" id="PF07730">
    <property type="entry name" value="HisKA_3"/>
    <property type="match status" value="1"/>
</dbReference>
<keyword evidence="11 13" id="KW-0902">Two-component regulatory system</keyword>
<dbReference type="GO" id="GO:0005886">
    <property type="term" value="C:plasma membrane"/>
    <property type="evidence" value="ECO:0007669"/>
    <property type="project" value="UniProtKB-SubCell"/>
</dbReference>
<reference evidence="16" key="1">
    <citation type="submission" date="2020-09" db="EMBL/GenBank/DDBJ databases">
        <title>A novel bacterium of genus Bacillus, isolated from South China Sea.</title>
        <authorList>
            <person name="Huang H."/>
            <person name="Mo K."/>
            <person name="Hu Y."/>
        </authorList>
    </citation>
    <scope>NUCLEOTIDE SEQUENCE</scope>
    <source>
        <strain evidence="16">IB182487</strain>
    </source>
</reference>
<dbReference type="PANTHER" id="PTHR24421">
    <property type="entry name" value="NITRATE/NITRITE SENSOR PROTEIN NARX-RELATED"/>
    <property type="match status" value="1"/>
</dbReference>
<comment type="catalytic activity">
    <reaction evidence="1 13">
        <text>ATP + protein L-histidine = ADP + protein N-phospho-L-histidine.</text>
        <dbReference type="EC" id="2.7.13.3"/>
    </reaction>
</comment>
<evidence type="ECO:0000256" key="11">
    <source>
        <dbReference type="ARBA" id="ARBA00023012"/>
    </source>
</evidence>
<evidence type="ECO:0000256" key="14">
    <source>
        <dbReference type="SAM" id="Phobius"/>
    </source>
</evidence>
<dbReference type="Gene3D" id="3.30.565.10">
    <property type="entry name" value="Histidine kinase-like ATPase, C-terminal domain"/>
    <property type="match status" value="1"/>
</dbReference>
<keyword evidence="4" id="KW-0597">Phosphoprotein</keyword>
<dbReference type="EMBL" id="JACXAI010000004">
    <property type="protein sequence ID" value="MBD1379569.1"/>
    <property type="molecule type" value="Genomic_DNA"/>
</dbReference>
<evidence type="ECO:0000256" key="2">
    <source>
        <dbReference type="ARBA" id="ARBA00004651"/>
    </source>
</evidence>
<comment type="subcellular location">
    <subcellularLocation>
        <location evidence="2 13">Cell membrane</location>
        <topology evidence="2 13">Multi-pass membrane protein</topology>
    </subcellularLocation>
</comment>
<evidence type="ECO:0000256" key="7">
    <source>
        <dbReference type="ARBA" id="ARBA00022741"/>
    </source>
</evidence>
<dbReference type="InterPro" id="IPR005467">
    <property type="entry name" value="His_kinase_dom"/>
</dbReference>
<evidence type="ECO:0000313" key="16">
    <source>
        <dbReference type="EMBL" id="MBD1379569.1"/>
    </source>
</evidence>
<dbReference type="AlphaFoldDB" id="A0A926NDM0"/>
<comment type="caution">
    <text evidence="16">The sequence shown here is derived from an EMBL/GenBank/DDBJ whole genome shotgun (WGS) entry which is preliminary data.</text>
</comment>
<sequence length="352" mass="40578">MNTVFKQVILSVFLSLFLFTVLSIAYFTVFPLTDWTYLWEQKIIDLPFIVVLPVVSILLGSVFGLVSGFLWQKQLRDVDGALQQLEQGRQVEEFESSGTTELESIWFRIKKVQNQMAEQTKLSQKLANEKAEDQERRVQEIVYQERQRLARELHDSVSQQLFAASMLMSAINESRNPEDERETKQLKMVEEMIHQSQLEMRALLLHLRPVALKGKTLQEGMEELLAELSQKVPMEVKWKFEEIELDKGIEDHLFRILQESVSNTLRHAKAESLDVLLIQRDNFIILRVVDDGIGFNIEEEKTGSYGLQNMYERAVELGGALKVVSLPKKGTRLEVRVPMIKHVEKGVSDDNS</sequence>
<evidence type="ECO:0000256" key="1">
    <source>
        <dbReference type="ARBA" id="ARBA00000085"/>
    </source>
</evidence>
<dbReference type="Gene3D" id="1.20.5.1930">
    <property type="match status" value="1"/>
</dbReference>
<dbReference type="InterPro" id="IPR011712">
    <property type="entry name" value="Sig_transdc_His_kin_sub3_dim/P"/>
</dbReference>
<evidence type="ECO:0000256" key="3">
    <source>
        <dbReference type="ARBA" id="ARBA00022475"/>
    </source>
</evidence>
<dbReference type="EC" id="2.7.13.3" evidence="13"/>
<dbReference type="Pfam" id="PF02518">
    <property type="entry name" value="HATPase_c"/>
    <property type="match status" value="1"/>
</dbReference>
<dbReference type="GO" id="GO:0005524">
    <property type="term" value="F:ATP binding"/>
    <property type="evidence" value="ECO:0007669"/>
    <property type="project" value="UniProtKB-UniRule"/>
</dbReference>
<keyword evidence="9 13" id="KW-0067">ATP-binding</keyword>
<dbReference type="InterPro" id="IPR036890">
    <property type="entry name" value="HATPase_C_sf"/>
</dbReference>
<keyword evidence="5 13" id="KW-0808">Transferase</keyword>
<dbReference type="InterPro" id="IPR017202">
    <property type="entry name" value="LiaS/VraS"/>
</dbReference>
<dbReference type="PIRSF" id="PIRSF037431">
    <property type="entry name" value="STHK_LiaS"/>
    <property type="match status" value="1"/>
</dbReference>
<organism evidence="16 17">
    <name type="scientific">Metabacillus arenae</name>
    <dbReference type="NCBI Taxonomy" id="2771434"/>
    <lineage>
        <taxon>Bacteria</taxon>
        <taxon>Bacillati</taxon>
        <taxon>Bacillota</taxon>
        <taxon>Bacilli</taxon>
        <taxon>Bacillales</taxon>
        <taxon>Bacillaceae</taxon>
        <taxon>Metabacillus</taxon>
    </lineage>
</organism>
<dbReference type="InterPro" id="IPR050482">
    <property type="entry name" value="Sensor_HK_TwoCompSys"/>
</dbReference>
<keyword evidence="8 13" id="KW-0418">Kinase</keyword>
<evidence type="ECO:0000256" key="4">
    <source>
        <dbReference type="ARBA" id="ARBA00022553"/>
    </source>
</evidence>
<feature type="transmembrane region" description="Helical" evidence="14">
    <location>
        <begin position="48"/>
        <end position="71"/>
    </location>
</feature>
<evidence type="ECO:0000256" key="13">
    <source>
        <dbReference type="PIRNR" id="PIRNR037431"/>
    </source>
</evidence>
<keyword evidence="10 14" id="KW-1133">Transmembrane helix</keyword>
<dbReference type="PROSITE" id="PS50109">
    <property type="entry name" value="HIS_KIN"/>
    <property type="match status" value="1"/>
</dbReference>
<accession>A0A926NDM0</accession>
<dbReference type="CDD" id="cd16917">
    <property type="entry name" value="HATPase_UhpB-NarQ-NarX-like"/>
    <property type="match status" value="1"/>
</dbReference>
<evidence type="ECO:0000256" key="8">
    <source>
        <dbReference type="ARBA" id="ARBA00022777"/>
    </source>
</evidence>
<evidence type="ECO:0000256" key="5">
    <source>
        <dbReference type="ARBA" id="ARBA00022679"/>
    </source>
</evidence>
<dbReference type="GO" id="GO:0046983">
    <property type="term" value="F:protein dimerization activity"/>
    <property type="evidence" value="ECO:0007669"/>
    <property type="project" value="InterPro"/>
</dbReference>
<gene>
    <name evidence="16" type="ORF">IC621_04945</name>
</gene>
<evidence type="ECO:0000256" key="6">
    <source>
        <dbReference type="ARBA" id="ARBA00022692"/>
    </source>
</evidence>
<keyword evidence="17" id="KW-1185">Reference proteome</keyword>
<dbReference type="SMART" id="SM00387">
    <property type="entry name" value="HATPase_c"/>
    <property type="match status" value="1"/>
</dbReference>
<evidence type="ECO:0000313" key="17">
    <source>
        <dbReference type="Proteomes" id="UP000626844"/>
    </source>
</evidence>
<evidence type="ECO:0000256" key="9">
    <source>
        <dbReference type="ARBA" id="ARBA00022840"/>
    </source>
</evidence>
<keyword evidence="3 13" id="KW-1003">Cell membrane</keyword>
<dbReference type="RefSeq" id="WP_191156342.1">
    <property type="nucleotide sequence ID" value="NZ_JACXAI010000004.1"/>
</dbReference>
<evidence type="ECO:0000256" key="12">
    <source>
        <dbReference type="ARBA" id="ARBA00023136"/>
    </source>
</evidence>